<sequence length="106" mass="12375">MTSTTQGQIPWRSPQVSSWSCVPPRPLRRPPAQLDYDEGSTDFKYEDTIEVHDHYTVRFQKWDQKKCVYLPFDPHVQKAPIAEKSLKIISTSMLVILHLDCRPLYS</sequence>
<evidence type="ECO:0000313" key="2">
    <source>
        <dbReference type="EMBL" id="THU86185.1"/>
    </source>
</evidence>
<name>A0A4V4HD79_DENBC</name>
<feature type="region of interest" description="Disordered" evidence="1">
    <location>
        <begin position="1"/>
        <end position="35"/>
    </location>
</feature>
<accession>A0A4V4HD79</accession>
<protein>
    <submittedName>
        <fullName evidence="2">Uncharacterized protein</fullName>
    </submittedName>
</protein>
<feature type="compositionally biased region" description="Polar residues" evidence="1">
    <location>
        <begin position="1"/>
        <end position="20"/>
    </location>
</feature>
<dbReference type="OrthoDB" id="10042665at2759"/>
<keyword evidence="3" id="KW-1185">Reference proteome</keyword>
<evidence type="ECO:0000256" key="1">
    <source>
        <dbReference type="SAM" id="MobiDB-lite"/>
    </source>
</evidence>
<proteinExistence type="predicted"/>
<dbReference type="EMBL" id="ML179509">
    <property type="protein sequence ID" value="THU86185.1"/>
    <property type="molecule type" value="Genomic_DNA"/>
</dbReference>
<dbReference type="Proteomes" id="UP000297245">
    <property type="component" value="Unassembled WGS sequence"/>
</dbReference>
<reference evidence="2 3" key="1">
    <citation type="journal article" date="2019" name="Nat. Ecol. Evol.">
        <title>Megaphylogeny resolves global patterns of mushroom evolution.</title>
        <authorList>
            <person name="Varga T."/>
            <person name="Krizsan K."/>
            <person name="Foldi C."/>
            <person name="Dima B."/>
            <person name="Sanchez-Garcia M."/>
            <person name="Sanchez-Ramirez S."/>
            <person name="Szollosi G.J."/>
            <person name="Szarkandi J.G."/>
            <person name="Papp V."/>
            <person name="Albert L."/>
            <person name="Andreopoulos W."/>
            <person name="Angelini C."/>
            <person name="Antonin V."/>
            <person name="Barry K.W."/>
            <person name="Bougher N.L."/>
            <person name="Buchanan P."/>
            <person name="Buyck B."/>
            <person name="Bense V."/>
            <person name="Catcheside P."/>
            <person name="Chovatia M."/>
            <person name="Cooper J."/>
            <person name="Damon W."/>
            <person name="Desjardin D."/>
            <person name="Finy P."/>
            <person name="Geml J."/>
            <person name="Haridas S."/>
            <person name="Hughes K."/>
            <person name="Justo A."/>
            <person name="Karasinski D."/>
            <person name="Kautmanova I."/>
            <person name="Kiss B."/>
            <person name="Kocsube S."/>
            <person name="Kotiranta H."/>
            <person name="LaButti K.M."/>
            <person name="Lechner B.E."/>
            <person name="Liimatainen K."/>
            <person name="Lipzen A."/>
            <person name="Lukacs Z."/>
            <person name="Mihaltcheva S."/>
            <person name="Morgado L.N."/>
            <person name="Niskanen T."/>
            <person name="Noordeloos M.E."/>
            <person name="Ohm R.A."/>
            <person name="Ortiz-Santana B."/>
            <person name="Ovrebo C."/>
            <person name="Racz N."/>
            <person name="Riley R."/>
            <person name="Savchenko A."/>
            <person name="Shiryaev A."/>
            <person name="Soop K."/>
            <person name="Spirin V."/>
            <person name="Szebenyi C."/>
            <person name="Tomsovsky M."/>
            <person name="Tulloss R.E."/>
            <person name="Uehling J."/>
            <person name="Grigoriev I.V."/>
            <person name="Vagvolgyi C."/>
            <person name="Papp T."/>
            <person name="Martin F.M."/>
            <person name="Miettinen O."/>
            <person name="Hibbett D.S."/>
            <person name="Nagy L.G."/>
        </authorList>
    </citation>
    <scope>NUCLEOTIDE SEQUENCE [LARGE SCALE GENOMIC DNA]</scope>
    <source>
        <strain evidence="2 3">CBS 962.96</strain>
    </source>
</reference>
<organism evidence="2 3">
    <name type="scientific">Dendrothele bispora (strain CBS 962.96)</name>
    <dbReference type="NCBI Taxonomy" id="1314807"/>
    <lineage>
        <taxon>Eukaryota</taxon>
        <taxon>Fungi</taxon>
        <taxon>Dikarya</taxon>
        <taxon>Basidiomycota</taxon>
        <taxon>Agaricomycotina</taxon>
        <taxon>Agaricomycetes</taxon>
        <taxon>Agaricomycetidae</taxon>
        <taxon>Agaricales</taxon>
        <taxon>Agaricales incertae sedis</taxon>
        <taxon>Dendrothele</taxon>
    </lineage>
</organism>
<dbReference type="AlphaFoldDB" id="A0A4V4HD79"/>
<evidence type="ECO:0000313" key="3">
    <source>
        <dbReference type="Proteomes" id="UP000297245"/>
    </source>
</evidence>
<gene>
    <name evidence="2" type="ORF">K435DRAFT_782990</name>
</gene>